<feature type="compositionally biased region" description="Acidic residues" evidence="4">
    <location>
        <begin position="119"/>
        <end position="130"/>
    </location>
</feature>
<gene>
    <name evidence="6" type="ORF">JKP88DRAFT_215049</name>
</gene>
<feature type="non-terminal residue" evidence="6">
    <location>
        <position position="1"/>
    </location>
</feature>
<evidence type="ECO:0000256" key="2">
    <source>
        <dbReference type="ARBA" id="ARBA00023242"/>
    </source>
</evidence>
<feature type="region of interest" description="Disordered" evidence="4">
    <location>
        <begin position="117"/>
        <end position="195"/>
    </location>
</feature>
<keyword evidence="2" id="KW-0539">Nucleus</keyword>
<feature type="compositionally biased region" description="Acidic residues" evidence="4">
    <location>
        <begin position="164"/>
        <end position="195"/>
    </location>
</feature>
<evidence type="ECO:0000256" key="1">
    <source>
        <dbReference type="ARBA" id="ARBA00004123"/>
    </source>
</evidence>
<keyword evidence="7" id="KW-1185">Reference proteome</keyword>
<proteinExistence type="inferred from homology"/>
<comment type="similarity">
    <text evidence="3">Belongs to the UTP5 family.</text>
</comment>
<feature type="compositionally biased region" description="Acidic residues" evidence="4">
    <location>
        <begin position="138"/>
        <end position="152"/>
    </location>
</feature>
<name>A0A835Z1E7_9STRA</name>
<organism evidence="6 7">
    <name type="scientific">Tribonema minus</name>
    <dbReference type="NCBI Taxonomy" id="303371"/>
    <lineage>
        <taxon>Eukaryota</taxon>
        <taxon>Sar</taxon>
        <taxon>Stramenopiles</taxon>
        <taxon>Ochrophyta</taxon>
        <taxon>PX clade</taxon>
        <taxon>Xanthophyceae</taxon>
        <taxon>Tribonematales</taxon>
        <taxon>Tribonemataceae</taxon>
        <taxon>Tribonema</taxon>
    </lineage>
</organism>
<dbReference type="OrthoDB" id="30195at2759"/>
<dbReference type="GO" id="GO:0000462">
    <property type="term" value="P:maturation of SSU-rRNA from tricistronic rRNA transcript (SSU-rRNA, 5.8S rRNA, LSU-rRNA)"/>
    <property type="evidence" value="ECO:0007669"/>
    <property type="project" value="TreeGrafter"/>
</dbReference>
<dbReference type="GO" id="GO:0005730">
    <property type="term" value="C:nucleolus"/>
    <property type="evidence" value="ECO:0007669"/>
    <property type="project" value="TreeGrafter"/>
</dbReference>
<evidence type="ECO:0000256" key="3">
    <source>
        <dbReference type="ARBA" id="ARBA00038335"/>
    </source>
</evidence>
<feature type="compositionally biased region" description="Low complexity" evidence="4">
    <location>
        <begin position="153"/>
        <end position="163"/>
    </location>
</feature>
<dbReference type="Proteomes" id="UP000664859">
    <property type="component" value="Unassembled WGS sequence"/>
</dbReference>
<evidence type="ECO:0000313" key="6">
    <source>
        <dbReference type="EMBL" id="KAG5183275.1"/>
    </source>
</evidence>
<dbReference type="Pfam" id="PF04003">
    <property type="entry name" value="Utp12"/>
    <property type="match status" value="1"/>
</dbReference>
<feature type="domain" description="Small-subunit processome Utp12" evidence="5">
    <location>
        <begin position="10"/>
        <end position="87"/>
    </location>
</feature>
<dbReference type="InterPro" id="IPR007148">
    <property type="entry name" value="SSU_processome_Utp12"/>
</dbReference>
<protein>
    <recommendedName>
        <fullName evidence="5">Small-subunit processome Utp12 domain-containing protein</fullName>
    </recommendedName>
</protein>
<comment type="subcellular location">
    <subcellularLocation>
        <location evidence="1">Nucleus</location>
    </subcellularLocation>
</comment>
<dbReference type="InterPro" id="IPR052414">
    <property type="entry name" value="U3_snoRNA-assoc_WDR"/>
</dbReference>
<evidence type="ECO:0000259" key="5">
    <source>
        <dbReference type="Pfam" id="PF04003"/>
    </source>
</evidence>
<dbReference type="EMBL" id="JAFCMP010000223">
    <property type="protein sequence ID" value="KAG5183275.1"/>
    <property type="molecule type" value="Genomic_DNA"/>
</dbReference>
<reference evidence="6" key="1">
    <citation type="submission" date="2021-02" db="EMBL/GenBank/DDBJ databases">
        <title>First Annotated Genome of the Yellow-green Alga Tribonema minus.</title>
        <authorList>
            <person name="Mahan K.M."/>
        </authorList>
    </citation>
    <scope>NUCLEOTIDE SEQUENCE</scope>
    <source>
        <strain evidence="6">UTEX B ZZ1240</strain>
    </source>
</reference>
<evidence type="ECO:0000256" key="4">
    <source>
        <dbReference type="SAM" id="MobiDB-lite"/>
    </source>
</evidence>
<evidence type="ECO:0000313" key="7">
    <source>
        <dbReference type="Proteomes" id="UP000664859"/>
    </source>
</evidence>
<comment type="caution">
    <text evidence="6">The sequence shown here is derived from an EMBL/GenBank/DDBJ whole genome shotgun (WGS) entry which is preliminary data.</text>
</comment>
<sequence>MHCLAFFNARRMPAARMLLLLSRLVAKFERRPQRGAVLCTWIRSVLVRHTGYLLSIPDLSVRLGRLHQMIESRLSTFTRFLEFDGRLIQILAHAPSSSAAVSTVSKAAMTCVLRGMDSDVSDDDTDENDAGDALSDGSDGDSDVSEDGDDAQSDGGSSEGAADVLDDEAVEESSGAEEEQDEGEGGVESAGDDDD</sequence>
<dbReference type="PANTHER" id="PTHR44267:SF1">
    <property type="entry name" value="WD REPEAT-CONTAINING PROTEIN 43"/>
    <property type="match status" value="1"/>
</dbReference>
<dbReference type="PANTHER" id="PTHR44267">
    <property type="entry name" value="WD REPEAT-CONTAINING PROTEIN 43"/>
    <property type="match status" value="1"/>
</dbReference>
<accession>A0A835Z1E7</accession>
<dbReference type="AlphaFoldDB" id="A0A835Z1E7"/>